<evidence type="ECO:0000256" key="1">
    <source>
        <dbReference type="SAM" id="MobiDB-lite"/>
    </source>
</evidence>
<evidence type="ECO:0000256" key="2">
    <source>
        <dbReference type="SAM" id="Phobius"/>
    </source>
</evidence>
<keyword evidence="5" id="KW-1185">Reference proteome</keyword>
<gene>
    <name evidence="4" type="ORF">BDW59DRAFT_161017</name>
</gene>
<reference evidence="4 5" key="1">
    <citation type="submission" date="2024-07" db="EMBL/GenBank/DDBJ databases">
        <title>Section-level genome sequencing and comparative genomics of Aspergillus sections Usti and Cavernicolus.</title>
        <authorList>
            <consortium name="Lawrence Berkeley National Laboratory"/>
            <person name="Nybo J.L."/>
            <person name="Vesth T.C."/>
            <person name="Theobald S."/>
            <person name="Frisvad J.C."/>
            <person name="Larsen T.O."/>
            <person name="Kjaerboelling I."/>
            <person name="Rothschild-Mancinelli K."/>
            <person name="Lyhne E.K."/>
            <person name="Kogle M.E."/>
            <person name="Barry K."/>
            <person name="Clum A."/>
            <person name="Na H."/>
            <person name="Ledsgaard L."/>
            <person name="Lin J."/>
            <person name="Lipzen A."/>
            <person name="Kuo A."/>
            <person name="Riley R."/>
            <person name="Mondo S."/>
            <person name="LaButti K."/>
            <person name="Haridas S."/>
            <person name="Pangalinan J."/>
            <person name="Salamov A.A."/>
            <person name="Simmons B.A."/>
            <person name="Magnuson J.K."/>
            <person name="Chen J."/>
            <person name="Drula E."/>
            <person name="Henrissat B."/>
            <person name="Wiebenga A."/>
            <person name="Lubbers R.J."/>
            <person name="Gomes A.C."/>
            <person name="Makela M.R."/>
            <person name="Stajich J."/>
            <person name="Grigoriev I.V."/>
            <person name="Mortensen U.H."/>
            <person name="De vries R.P."/>
            <person name="Baker S.E."/>
            <person name="Andersen M.R."/>
        </authorList>
    </citation>
    <scope>NUCLEOTIDE SEQUENCE [LARGE SCALE GENOMIC DNA]</scope>
    <source>
        <strain evidence="4 5">CBS 600.67</strain>
    </source>
</reference>
<feature type="region of interest" description="Disordered" evidence="1">
    <location>
        <begin position="166"/>
        <end position="191"/>
    </location>
</feature>
<dbReference type="Pfam" id="PF24800">
    <property type="entry name" value="DUF7702"/>
    <property type="match status" value="1"/>
</dbReference>
<protein>
    <recommendedName>
        <fullName evidence="3">DUF7702 domain-containing protein</fullName>
    </recommendedName>
</protein>
<dbReference type="PANTHER" id="PTHR42109">
    <property type="entry name" value="UNPLACED GENOMIC SCAFFOLD UM_SCAF_CONTIG_1.265, WHOLE GENOME SHOTGUN SEQUENCE"/>
    <property type="match status" value="1"/>
</dbReference>
<feature type="transmembrane region" description="Helical" evidence="2">
    <location>
        <begin position="200"/>
        <end position="220"/>
    </location>
</feature>
<feature type="transmembrane region" description="Helical" evidence="2">
    <location>
        <begin position="134"/>
        <end position="158"/>
    </location>
</feature>
<feature type="domain" description="DUF7702" evidence="3">
    <location>
        <begin position="4"/>
        <end position="161"/>
    </location>
</feature>
<dbReference type="EMBL" id="JBFXLS010000030">
    <property type="protein sequence ID" value="KAL2826499.1"/>
    <property type="molecule type" value="Genomic_DNA"/>
</dbReference>
<comment type="caution">
    <text evidence="4">The sequence shown here is derived from an EMBL/GenBank/DDBJ whole genome shotgun (WGS) entry which is preliminary data.</text>
</comment>
<dbReference type="PANTHER" id="PTHR42109:SF2">
    <property type="entry name" value="INTEGRAL MEMBRANE PROTEIN"/>
    <property type="match status" value="1"/>
</dbReference>
<evidence type="ECO:0000313" key="5">
    <source>
        <dbReference type="Proteomes" id="UP001610335"/>
    </source>
</evidence>
<keyword evidence="2" id="KW-1133">Transmembrane helix</keyword>
<name>A0ABR4IGY1_9EURO</name>
<feature type="transmembrane region" description="Helical" evidence="2">
    <location>
        <begin position="108"/>
        <end position="128"/>
    </location>
</feature>
<organism evidence="4 5">
    <name type="scientific">Aspergillus cavernicola</name>
    <dbReference type="NCBI Taxonomy" id="176166"/>
    <lineage>
        <taxon>Eukaryota</taxon>
        <taxon>Fungi</taxon>
        <taxon>Dikarya</taxon>
        <taxon>Ascomycota</taxon>
        <taxon>Pezizomycotina</taxon>
        <taxon>Eurotiomycetes</taxon>
        <taxon>Eurotiomycetidae</taxon>
        <taxon>Eurotiales</taxon>
        <taxon>Aspergillaceae</taxon>
        <taxon>Aspergillus</taxon>
        <taxon>Aspergillus subgen. Nidulantes</taxon>
    </lineage>
</organism>
<feature type="transmembrane region" description="Helical" evidence="2">
    <location>
        <begin position="6"/>
        <end position="28"/>
    </location>
</feature>
<keyword evidence="2" id="KW-0472">Membrane</keyword>
<evidence type="ECO:0000259" key="3">
    <source>
        <dbReference type="Pfam" id="PF24800"/>
    </source>
</evidence>
<sequence length="305" mass="34259">MTLNPHQALSLAIIIYYTPSLIPTTLLLRRHNLGRAWGWLYLFIFADLRITGASLHFASEYDGDGGKKGLRRAAAMFASVGVMTLLLGMLEVLVSVKTTIKDPIPPRLWTLLHISQYAAFILSVIYTITGGDRLSYAAAILVACLFIGQAVICVVFYFRLRSHPHHPHPHPQPHQDEDEDDKHNPNHDQNPLTQSQNARLILLTLWSIPFLAVRVTYMLLSTFVNGGVSIFSGEDLDGDGDVDTAGNVEKMKRANRGKLHEGLYIDDLGDWISFPMGKERLVGLDPRNERMSEGVLSNDRRLWYQ</sequence>
<evidence type="ECO:0000313" key="4">
    <source>
        <dbReference type="EMBL" id="KAL2826499.1"/>
    </source>
</evidence>
<keyword evidence="2" id="KW-0812">Transmembrane</keyword>
<dbReference type="InterPro" id="IPR056119">
    <property type="entry name" value="DUF7702"/>
</dbReference>
<feature type="transmembrane region" description="Helical" evidence="2">
    <location>
        <begin position="40"/>
        <end position="58"/>
    </location>
</feature>
<dbReference type="Proteomes" id="UP001610335">
    <property type="component" value="Unassembled WGS sequence"/>
</dbReference>
<proteinExistence type="predicted"/>
<feature type="transmembrane region" description="Helical" evidence="2">
    <location>
        <begin position="73"/>
        <end position="96"/>
    </location>
</feature>
<accession>A0ABR4IGY1</accession>